<dbReference type="AlphaFoldDB" id="A0A402CRN6"/>
<evidence type="ECO:0000256" key="2">
    <source>
        <dbReference type="ARBA" id="ARBA00022475"/>
    </source>
</evidence>
<dbReference type="RefSeq" id="WP_119320123.1">
    <property type="nucleotide sequence ID" value="NZ_AP025739.1"/>
</dbReference>
<dbReference type="KEGG" id="ccot:CCAX7_002260"/>
<evidence type="ECO:0000256" key="5">
    <source>
        <dbReference type="ARBA" id="ARBA00023136"/>
    </source>
</evidence>
<dbReference type="Proteomes" id="UP000287394">
    <property type="component" value="Chromosome"/>
</dbReference>
<keyword evidence="3" id="KW-0812">Transmembrane</keyword>
<keyword evidence="2" id="KW-1003">Cell membrane</keyword>
<gene>
    <name evidence="6" type="ORF">CCAX7_002260</name>
</gene>
<protein>
    <submittedName>
        <fullName evidence="6">ABC transporter permease</fullName>
    </submittedName>
</protein>
<evidence type="ECO:0000256" key="1">
    <source>
        <dbReference type="ARBA" id="ARBA00004651"/>
    </source>
</evidence>
<keyword evidence="4" id="KW-1133">Transmembrane helix</keyword>
<evidence type="ECO:0000256" key="4">
    <source>
        <dbReference type="ARBA" id="ARBA00022989"/>
    </source>
</evidence>
<proteinExistence type="predicted"/>
<comment type="subcellular location">
    <subcellularLocation>
        <location evidence="1">Cell membrane</location>
        <topology evidence="1">Multi-pass membrane protein</topology>
    </subcellularLocation>
</comment>
<keyword evidence="5" id="KW-0472">Membrane</keyword>
<keyword evidence="7" id="KW-1185">Reference proteome</keyword>
<evidence type="ECO:0000256" key="3">
    <source>
        <dbReference type="ARBA" id="ARBA00022692"/>
    </source>
</evidence>
<dbReference type="FunCoup" id="A0A402CRN6">
    <property type="interactions" value="133"/>
</dbReference>
<dbReference type="GO" id="GO:0005886">
    <property type="term" value="C:plasma membrane"/>
    <property type="evidence" value="ECO:0007669"/>
    <property type="project" value="UniProtKB-SubCell"/>
</dbReference>
<dbReference type="InterPro" id="IPR001851">
    <property type="entry name" value="ABC_transp_permease"/>
</dbReference>
<name>A0A402CRN6_9BACT</name>
<dbReference type="CDD" id="cd06580">
    <property type="entry name" value="TM_PBP1_transp_TpRbsC_like"/>
    <property type="match status" value="1"/>
</dbReference>
<organism evidence="6 7">
    <name type="scientific">Capsulimonas corticalis</name>
    <dbReference type="NCBI Taxonomy" id="2219043"/>
    <lineage>
        <taxon>Bacteria</taxon>
        <taxon>Bacillati</taxon>
        <taxon>Armatimonadota</taxon>
        <taxon>Armatimonadia</taxon>
        <taxon>Capsulimonadales</taxon>
        <taxon>Capsulimonadaceae</taxon>
        <taxon>Capsulimonas</taxon>
    </lineage>
</organism>
<dbReference type="EMBL" id="AP025739">
    <property type="protein sequence ID" value="BDI28175.1"/>
    <property type="molecule type" value="Genomic_DNA"/>
</dbReference>
<dbReference type="GO" id="GO:0022857">
    <property type="term" value="F:transmembrane transporter activity"/>
    <property type="evidence" value="ECO:0007669"/>
    <property type="project" value="InterPro"/>
</dbReference>
<evidence type="ECO:0000313" key="7">
    <source>
        <dbReference type="Proteomes" id="UP000287394"/>
    </source>
</evidence>
<dbReference type="Pfam" id="PF02653">
    <property type="entry name" value="BPD_transp_2"/>
    <property type="match status" value="1"/>
</dbReference>
<dbReference type="PANTHER" id="PTHR43370:SF2">
    <property type="entry name" value="ABC TRANSPORTER PERMEASE PROTEIN"/>
    <property type="match status" value="1"/>
</dbReference>
<dbReference type="PANTHER" id="PTHR43370">
    <property type="entry name" value="SUGAR ABC TRANSPORTER INTEGRAL MEMBRANE PROTEIN-RELATED"/>
    <property type="match status" value="1"/>
</dbReference>
<accession>A0A402CRN6</accession>
<evidence type="ECO:0000313" key="6">
    <source>
        <dbReference type="EMBL" id="BDI28175.1"/>
    </source>
</evidence>
<reference evidence="6 7" key="1">
    <citation type="journal article" date="2019" name="Int. J. Syst. Evol. Microbiol.">
        <title>Capsulimonas corticalis gen. nov., sp. nov., an aerobic capsulated bacterium, of a novel bacterial order, Capsulimonadales ord. nov., of the class Armatimonadia of the phylum Armatimonadetes.</title>
        <authorList>
            <person name="Li J."/>
            <person name="Kudo C."/>
            <person name="Tonouchi A."/>
        </authorList>
    </citation>
    <scope>NUCLEOTIDE SEQUENCE [LARGE SCALE GENOMIC DNA]</scope>
    <source>
        <strain evidence="6 7">AX-7</strain>
    </source>
</reference>
<dbReference type="OrthoDB" id="45037at2"/>
<sequence length="306" mass="31707">MTALILTGLLITGVRLATPLLLAALGEVMAERAGVINVGIEGMVLAGALAGFTVSYHTHSPWLGVLAAIAAGMALALLFALFAVRLRADQVISGTAINILALGLTGVLFRAQFSQSGASAVAFEPIAIPGLHKLPVIGAAFFEQNILGYLSWLLVPACALFLSKTVAGLRLRATGEYPEAASASGVRVPRVRTLAILWGGALAGLAGAYLSIAYTNGFVENMSAGRGFIALAVVILGRWRPAGVLIAALLFGLASALQYQFQASASHIPYQFFLALPYLLTLLALLLRGRGRFAAPAALGEGARQG</sequence>